<dbReference type="PROSITE" id="PS00455">
    <property type="entry name" value="AMP_BINDING"/>
    <property type="match status" value="1"/>
</dbReference>
<dbReference type="InterPro" id="IPR045851">
    <property type="entry name" value="AMP-bd_C_sf"/>
</dbReference>
<dbReference type="Proteomes" id="UP000283568">
    <property type="component" value="Unassembled WGS sequence"/>
</dbReference>
<keyword evidence="3" id="KW-0597">Phosphoprotein</keyword>
<dbReference type="InterPro" id="IPR025110">
    <property type="entry name" value="AMP-bd_C"/>
</dbReference>
<dbReference type="InterPro" id="IPR010071">
    <property type="entry name" value="AA_adenyl_dom"/>
</dbReference>
<dbReference type="GO" id="GO:0003824">
    <property type="term" value="F:catalytic activity"/>
    <property type="evidence" value="ECO:0007669"/>
    <property type="project" value="InterPro"/>
</dbReference>
<dbReference type="Proteomes" id="UP000225605">
    <property type="component" value="Unassembled WGS sequence"/>
</dbReference>
<keyword evidence="2" id="KW-0596">Phosphopantetheine</keyword>
<dbReference type="GO" id="GO:0005737">
    <property type="term" value="C:cytoplasm"/>
    <property type="evidence" value="ECO:0007669"/>
    <property type="project" value="TreeGrafter"/>
</dbReference>
<evidence type="ECO:0000256" key="2">
    <source>
        <dbReference type="ARBA" id="ARBA00022450"/>
    </source>
</evidence>
<dbReference type="NCBIfam" id="TIGR01733">
    <property type="entry name" value="AA-adenyl-dom"/>
    <property type="match status" value="1"/>
</dbReference>
<dbReference type="InterPro" id="IPR009081">
    <property type="entry name" value="PP-bd_ACP"/>
</dbReference>
<dbReference type="GO" id="GO:0043041">
    <property type="term" value="P:amino acid activation for nonribosomal peptide biosynthetic process"/>
    <property type="evidence" value="ECO:0007669"/>
    <property type="project" value="TreeGrafter"/>
</dbReference>
<dbReference type="AlphaFoldDB" id="A0A2D0IUU2"/>
<evidence type="ECO:0000313" key="5">
    <source>
        <dbReference type="EMBL" id="PHM25646.1"/>
    </source>
</evidence>
<dbReference type="InterPro" id="IPR006162">
    <property type="entry name" value="Ppantetheine_attach_site"/>
</dbReference>
<dbReference type="Gene3D" id="3.30.300.30">
    <property type="match status" value="1"/>
</dbReference>
<dbReference type="SUPFAM" id="SSF56801">
    <property type="entry name" value="Acetyl-CoA synthetase-like"/>
    <property type="match status" value="1"/>
</dbReference>
<dbReference type="PANTHER" id="PTHR45527:SF1">
    <property type="entry name" value="FATTY ACID SYNTHASE"/>
    <property type="match status" value="1"/>
</dbReference>
<dbReference type="InterPro" id="IPR042099">
    <property type="entry name" value="ANL_N_sf"/>
</dbReference>
<dbReference type="Gene3D" id="1.10.1200.10">
    <property type="entry name" value="ACP-like"/>
    <property type="match status" value="1"/>
</dbReference>
<dbReference type="Pfam" id="PF00668">
    <property type="entry name" value="Condensation"/>
    <property type="match status" value="1"/>
</dbReference>
<dbReference type="Pfam" id="PF00501">
    <property type="entry name" value="AMP-binding"/>
    <property type="match status" value="1"/>
</dbReference>
<reference evidence="5 7" key="1">
    <citation type="journal article" date="2017" name="Nat. Microbiol.">
        <title>Natural product diversity associated with the nematode symbionts Photorhabdus and Xenorhabdus.</title>
        <authorList>
            <person name="Tobias N.J."/>
            <person name="Wolff H."/>
            <person name="Djahanschiri B."/>
            <person name="Grundmann F."/>
            <person name="Kronenwerth M."/>
            <person name="Shi Y.M."/>
            <person name="Simonyi S."/>
            <person name="Grun P."/>
            <person name="Shapiro-Ilan D."/>
            <person name="Pidot S.J."/>
            <person name="Stinear T.P."/>
            <person name="Ebersberger I."/>
            <person name="Bode H.B."/>
        </authorList>
    </citation>
    <scope>NUCLEOTIDE SEQUENCE [LARGE SCALE GENOMIC DNA]</scope>
    <source>
        <strain evidence="5 7">DSM 16337</strain>
    </source>
</reference>
<evidence type="ECO:0000256" key="3">
    <source>
        <dbReference type="ARBA" id="ARBA00022553"/>
    </source>
</evidence>
<dbReference type="InterPro" id="IPR000873">
    <property type="entry name" value="AMP-dep_synth/lig_dom"/>
</dbReference>
<dbReference type="GO" id="GO:0044550">
    <property type="term" value="P:secondary metabolite biosynthetic process"/>
    <property type="evidence" value="ECO:0007669"/>
    <property type="project" value="TreeGrafter"/>
</dbReference>
<evidence type="ECO:0000313" key="6">
    <source>
        <dbReference type="EMBL" id="RKE93486.1"/>
    </source>
</evidence>
<dbReference type="Gene3D" id="3.40.50.12780">
    <property type="entry name" value="N-terminal domain of ligase-like"/>
    <property type="match status" value="1"/>
</dbReference>
<dbReference type="InterPro" id="IPR001242">
    <property type="entry name" value="Condensation_dom"/>
</dbReference>
<evidence type="ECO:0000313" key="7">
    <source>
        <dbReference type="Proteomes" id="UP000225605"/>
    </source>
</evidence>
<protein>
    <submittedName>
        <fullName evidence="6">Amino acid adenylation domain-containing protein</fullName>
    </submittedName>
    <submittedName>
        <fullName evidence="5">Non-ribosomal peptide synthetase</fullName>
    </submittedName>
</protein>
<reference evidence="6 8" key="2">
    <citation type="submission" date="2018-09" db="EMBL/GenBank/DDBJ databases">
        <title>Genomic Encyclopedia of Archaeal and Bacterial Type Strains, Phase II (KMG-II): from individual species to whole genera.</title>
        <authorList>
            <person name="Goeker M."/>
        </authorList>
    </citation>
    <scope>NUCLEOTIDE SEQUENCE [LARGE SCALE GENOMIC DNA]</scope>
    <source>
        <strain evidence="6 8">DSM 16337</strain>
    </source>
</reference>
<dbReference type="PROSITE" id="PS50075">
    <property type="entry name" value="CARRIER"/>
    <property type="match status" value="1"/>
</dbReference>
<evidence type="ECO:0000256" key="1">
    <source>
        <dbReference type="ARBA" id="ARBA00001957"/>
    </source>
</evidence>
<dbReference type="InterPro" id="IPR023213">
    <property type="entry name" value="CAT-like_dom_sf"/>
</dbReference>
<dbReference type="InterPro" id="IPR036736">
    <property type="entry name" value="ACP-like_sf"/>
</dbReference>
<gene>
    <name evidence="6" type="ORF">BDE27_1231</name>
    <name evidence="5" type="ORF">Xehl_01273</name>
</gene>
<dbReference type="Pfam" id="PF00550">
    <property type="entry name" value="PP-binding"/>
    <property type="match status" value="1"/>
</dbReference>
<dbReference type="PROSITE" id="PS00012">
    <property type="entry name" value="PHOSPHOPANTETHEINE"/>
    <property type="match status" value="1"/>
</dbReference>
<dbReference type="GO" id="GO:0031177">
    <property type="term" value="F:phosphopantetheine binding"/>
    <property type="evidence" value="ECO:0007669"/>
    <property type="project" value="TreeGrafter"/>
</dbReference>
<dbReference type="Gene3D" id="3.30.559.10">
    <property type="entry name" value="Chloramphenicol acetyltransferase-like domain"/>
    <property type="match status" value="1"/>
</dbReference>
<dbReference type="OrthoDB" id="9757559at2"/>
<accession>A0A2D0IUU2</accession>
<keyword evidence="8" id="KW-1185">Reference proteome</keyword>
<proteinExistence type="predicted"/>
<evidence type="ECO:0000259" key="4">
    <source>
        <dbReference type="PROSITE" id="PS50075"/>
    </source>
</evidence>
<dbReference type="Pfam" id="PF13193">
    <property type="entry name" value="AMP-binding_C"/>
    <property type="match status" value="1"/>
</dbReference>
<dbReference type="SUPFAM" id="SSF47336">
    <property type="entry name" value="ACP-like"/>
    <property type="match status" value="1"/>
</dbReference>
<dbReference type="PANTHER" id="PTHR45527">
    <property type="entry name" value="NONRIBOSOMAL PEPTIDE SYNTHETASE"/>
    <property type="match status" value="1"/>
</dbReference>
<dbReference type="RefSeq" id="WP_099131825.1">
    <property type="nucleotide sequence ID" value="NZ_CAWNOJ010000064.1"/>
</dbReference>
<dbReference type="SUPFAM" id="SSF52777">
    <property type="entry name" value="CoA-dependent acyltransferases"/>
    <property type="match status" value="2"/>
</dbReference>
<evidence type="ECO:0000313" key="8">
    <source>
        <dbReference type="Proteomes" id="UP000283568"/>
    </source>
</evidence>
<dbReference type="Gene3D" id="3.30.559.30">
    <property type="entry name" value="Nonribosomal peptide synthetase, condensation domain"/>
    <property type="match status" value="1"/>
</dbReference>
<comment type="cofactor">
    <cofactor evidence="1">
        <name>pantetheine 4'-phosphate</name>
        <dbReference type="ChEBI" id="CHEBI:47942"/>
    </cofactor>
</comment>
<sequence length="1055" mass="117668">MISKKRATPRQEVLCLQQAIDPYLPGLILEIVFRIDGSLSGQQLKSRIDAIVRRHASLRQRFEFQDGKYWVVEAPPEASGYCHIRFLDEIPDSSLSEILLPDTREFMGVESERLFKAEIIETGNHDLYLVVRVHHAIADLWSVGLLIENLNDADPEFLQKKSDSLPPNIDRDFWRAMLSQDASLSLPLKTLPPKPQPQQTQDSAGFRKMVTHHFNLSTEDTAKIYELAKTCSVTPYSILLAAQALTLSKLGMSQRVPIAVTMHGRNKYNHQEVGYLANTVAIPVGIEDISVHNYIKNNGDLLRNAIHATSGGGYPELVELMAQEGLQPPLPNSAVIFQQDVPGMARGVAAALLGYGKVHLKDLTLSTVIAPTSIGPFSNTVLMTQYDDQLFGRIEIDPAQHPAWLAQAMAELFQHTLESMVRYPQENLSALPQRPIHQAVYLATWEQLPRKHLSEIEETLITSVIRQIQLHPDRPAIFSKSESINYGELGKRIANISSSLRAFGLESGRSVGILLPRDINLIPVLLAVMVCGGNYVPLSPDNSIELNSSIIEKAKCQAIITHNNTTLILSDRVEHWCLDDLMQEQNEALVDLSKLHATAYILFTSGSTGQPKGVAISHANAANLMRWANLEYSYEQLGVTLAVTPITFDLSVFEMFAPLVAGASVKMIHSVIDIIDQPSIMEDVTLLNTVPSAVEALIQHNSLQQSDLQDNRQKNDLKVINLAGEPLTRDLYLRLHQILPNVRIINLYGPTETTTYSTGLELTQDDDITIGSPLSGTYVQVLNEDLAPVSIGVIGELFIYGHGVAQGYLNEAARSAAAFLPAPNGERCYRTGDLVRWLPNGNLDFIGRRDDQVKVRGFRIELGAIQEFLQHFDNVKESAVLIAGTGQKRHIVAFIVLTEPIQEEYIHINQIKQQLLRSLPAYAIPSQFYLLPELPRNKHGKIDRTQLLQETRQQHFPPNEMSPIEQRVAACWKHVIGIDAAPNDNFLEIGGHSLVLTELTGLLRNEFNIHILLHDLWIRPTIRQQAELISSLQNSVNTKPAPIPIPRLNRNNSHH</sequence>
<dbReference type="EMBL" id="NIBT01000005">
    <property type="protein sequence ID" value="PHM25646.1"/>
    <property type="molecule type" value="Genomic_DNA"/>
</dbReference>
<name>A0A2D0IUU2_9GAMM</name>
<feature type="domain" description="Carrier" evidence="4">
    <location>
        <begin position="959"/>
        <end position="1033"/>
    </location>
</feature>
<dbReference type="InterPro" id="IPR020845">
    <property type="entry name" value="AMP-binding_CS"/>
</dbReference>
<comment type="caution">
    <text evidence="5">The sequence shown here is derived from an EMBL/GenBank/DDBJ whole genome shotgun (WGS) entry which is preliminary data.</text>
</comment>
<organism evidence="5 7">
    <name type="scientific">Xenorhabdus ehlersii</name>
    <dbReference type="NCBI Taxonomy" id="290111"/>
    <lineage>
        <taxon>Bacteria</taxon>
        <taxon>Pseudomonadati</taxon>
        <taxon>Pseudomonadota</taxon>
        <taxon>Gammaproteobacteria</taxon>
        <taxon>Enterobacterales</taxon>
        <taxon>Morganellaceae</taxon>
        <taxon>Xenorhabdus</taxon>
    </lineage>
</organism>
<dbReference type="EMBL" id="RAQI01000001">
    <property type="protein sequence ID" value="RKE93486.1"/>
    <property type="molecule type" value="Genomic_DNA"/>
</dbReference>